<dbReference type="EMBL" id="KF456122">
    <property type="status" value="NOT_ANNOTATED_CDS"/>
    <property type="molecule type" value="Genomic_DNA"/>
</dbReference>
<reference evidence="1 2" key="3">
    <citation type="journal article" date="2006" name="Nature">
        <title>Analysis of the DNA sequence and duplication history of human chromosome 15.</title>
        <authorList>
            <person name="Zody M.C."/>
            <person name="Garber M."/>
            <person name="Sharpe T."/>
            <person name="Young S.K."/>
            <person name="Rowen L."/>
            <person name="O'Neill K."/>
            <person name="Whittaker C.A."/>
            <person name="Kamal M."/>
            <person name="Chang J.L."/>
            <person name="Cuomo C.A."/>
            <person name="Dewar K."/>
            <person name="FitzGerald M.G."/>
            <person name="Kodira C.D."/>
            <person name="Madan A."/>
            <person name="Qin S."/>
            <person name="Yang X."/>
            <person name="Abbasi N."/>
            <person name="Abouelleil A."/>
            <person name="Arachchi H.M."/>
            <person name="Baradarani L."/>
            <person name="Birditt B."/>
            <person name="Bloom S."/>
            <person name="Bloom T."/>
            <person name="Borowsky M.L."/>
            <person name="Burke J."/>
            <person name="Butler J."/>
            <person name="Cook A."/>
            <person name="DeArellano K."/>
            <person name="DeCaprio D."/>
            <person name="Dorris L.III."/>
            <person name="Dors M."/>
            <person name="Eichler E.E."/>
            <person name="Engels R."/>
            <person name="Fahey J."/>
            <person name="Fleetwood P."/>
            <person name="Friedman C."/>
            <person name="Gearin G."/>
            <person name="Hall J.L."/>
            <person name="Hensley G."/>
            <person name="Johnson E."/>
            <person name="Jones C."/>
            <person name="Kamat A."/>
            <person name="Kaur A."/>
            <person name="Locke D.P."/>
            <person name="Madan A."/>
            <person name="Munson G."/>
            <person name="Jaffe D.B."/>
            <person name="Lui A."/>
            <person name="Macdonald P."/>
            <person name="Mauceli E."/>
            <person name="Naylor J.W."/>
            <person name="Nesbitt R."/>
            <person name="Nicol R."/>
            <person name="O'Leary S.B."/>
            <person name="Ratcliffe A."/>
            <person name="Rounsley S."/>
            <person name="She X."/>
            <person name="Sneddon K.M."/>
            <person name="Stewart S."/>
            <person name="Sougnez C."/>
            <person name="Stone S.M."/>
            <person name="Topham K."/>
            <person name="Vincent D."/>
            <person name="Wang S."/>
            <person name="Zimmer A.R."/>
            <person name="Birren B.W."/>
            <person name="Hood L."/>
            <person name="Lander E.S."/>
            <person name="Nusbaum C."/>
        </authorList>
    </citation>
    <scope>NUCLEOTIDE SEQUENCE [LARGE SCALE GENOMIC DNA]</scope>
</reference>
<dbReference type="ExpressionAtlas" id="A0A0G2JL92">
    <property type="expression patterns" value="baseline and differential"/>
</dbReference>
<evidence type="ECO:0000313" key="1">
    <source>
        <dbReference type="Ensembl" id="ENSP00000452350.1"/>
    </source>
</evidence>
<dbReference type="GeneTree" id="ENSGT00950000183112"/>
<dbReference type="VEuPathDB" id="HostDB:ENSG00000182175"/>
<reference evidence="1 2" key="2">
    <citation type="journal article" date="2004" name="Nature">
        <title>Finishing the euchromatic sequence of the human genome.</title>
        <authorList>
            <consortium name="International Human Genome Sequencing Consortium"/>
        </authorList>
    </citation>
    <scope>NUCLEOTIDE SEQUENCE [LARGE SCALE GENOMIC DNA]</scope>
</reference>
<dbReference type="Bgee" id="ENSG00000182175">
    <property type="expression patterns" value="Expressed in lower esophagus muscularis layer and 163 other cell types or tissues"/>
</dbReference>
<keyword evidence="2" id="KW-1185">Reference proteome</keyword>
<dbReference type="EMBL" id="AC087641">
    <property type="status" value="NOT_ANNOTATED_CDS"/>
    <property type="molecule type" value="Genomic_DNA"/>
</dbReference>
<dbReference type="ChiTaRS" id="RGMA">
    <property type="organism name" value="human"/>
</dbReference>
<sequence length="10" mass="979">MGMGRGAGRS</sequence>
<gene>
    <name evidence="1" type="primary">RGMA</name>
</gene>
<accession>A0A0G2JL92</accession>
<dbReference type="Ensembl" id="ENST00000556950.1">
    <property type="protein sequence ID" value="ENSP00000452350.1"/>
    <property type="gene ID" value="ENSG00000182175.15"/>
</dbReference>
<proteinExistence type="predicted"/>
<dbReference type="Antibodypedia" id="43886">
    <property type="antibodies" value="276 antibodies from 28 providers"/>
</dbReference>
<dbReference type="Proteomes" id="UP000005640">
    <property type="component" value="Chromosome 15"/>
</dbReference>
<dbReference type="EMBL" id="KF511221">
    <property type="status" value="NOT_ANNOTATED_CDS"/>
    <property type="molecule type" value="Genomic_DNA"/>
</dbReference>
<dbReference type="OrthoDB" id="10013795at2759"/>
<reference evidence="1" key="5">
    <citation type="submission" date="2025-09" db="UniProtKB">
        <authorList>
            <consortium name="Ensembl"/>
        </authorList>
    </citation>
    <scope>IDENTIFICATION</scope>
</reference>
<dbReference type="HGNC" id="HGNC:30308">
    <property type="gene designation" value="RGMA"/>
</dbReference>
<dbReference type="OpenTargets" id="ENSG00000182175"/>
<dbReference type="OMA" id="LCWLCLL"/>
<name>A0A0G2JL92_HUMAN</name>
<feature type="non-terminal residue" evidence="1">
    <location>
        <position position="10"/>
    </location>
</feature>
<reference evidence="1 2" key="1">
    <citation type="journal article" date="2001" name="Nature">
        <title>Initial sequencing and analysis of the human genome.</title>
        <authorList>
            <consortium name="International Human Genome Sequencing Consortium"/>
            <person name="Lander E.S."/>
            <person name="Linton L.M."/>
            <person name="Birren B."/>
            <person name="Nusbaum C."/>
            <person name="Zody M.C."/>
            <person name="Baldwin J."/>
            <person name="Devon K."/>
            <person name="Dewar K."/>
            <person name="Doyle M."/>
            <person name="FitzHugh W."/>
            <person name="Funke R."/>
            <person name="Gage D."/>
            <person name="Harris K."/>
            <person name="Heaford A."/>
            <person name="Howland J."/>
            <person name="Kann L."/>
            <person name="Lehoczky J."/>
            <person name="LeVine R."/>
            <person name="McEwan P."/>
            <person name="McKernan K."/>
            <person name="Meldrim J."/>
            <person name="Mesirov J.P."/>
            <person name="Miranda C."/>
            <person name="Morris W."/>
            <person name="Naylor J."/>
            <person name="Raymond C."/>
            <person name="Rosetti M."/>
            <person name="Santos R."/>
            <person name="Sheridan A."/>
            <person name="Sougnez C."/>
            <person name="Stange-Thomann N."/>
            <person name="Stojanovic N."/>
            <person name="Subramanian A."/>
            <person name="Wyman D."/>
            <person name="Rogers J."/>
            <person name="Sulston J."/>
            <person name="Ainscough R."/>
            <person name="Beck S."/>
            <person name="Bentley D."/>
            <person name="Burton J."/>
            <person name="Clee C."/>
            <person name="Carter N."/>
            <person name="Coulson A."/>
            <person name="Deadman R."/>
            <person name="Deloukas P."/>
            <person name="Dunham A."/>
            <person name="Dunham I."/>
            <person name="Durbin R."/>
            <person name="French L."/>
            <person name="Grafham D."/>
            <person name="Gregory S."/>
            <person name="Hubbard T."/>
            <person name="Humphray S."/>
            <person name="Hunt A."/>
            <person name="Jones M."/>
            <person name="Lloyd C."/>
            <person name="McMurray A."/>
            <person name="Matthews L."/>
            <person name="Mercer S."/>
            <person name="Milne S."/>
            <person name="Mullikin J.C."/>
            <person name="Mungall A."/>
            <person name="Plumb R."/>
            <person name="Ross M."/>
            <person name="Shownkeen R."/>
            <person name="Sims S."/>
            <person name="Waterston R.H."/>
            <person name="Wilson R.K."/>
            <person name="Hillier L.W."/>
            <person name="McPherson J.D."/>
            <person name="Marra M.A."/>
            <person name="Mardis E.R."/>
            <person name="Fulton L.A."/>
            <person name="Chinwalla A.T."/>
            <person name="Pepin K.H."/>
            <person name="Gish W.R."/>
            <person name="Chissoe S.L."/>
            <person name="Wendl M.C."/>
            <person name="Delehaunty K.D."/>
            <person name="Miner T.L."/>
            <person name="Delehaunty A."/>
            <person name="Kramer J.B."/>
            <person name="Cook L.L."/>
            <person name="Fulton R.S."/>
            <person name="Johnson D.L."/>
            <person name="Minx P.J."/>
            <person name="Clifton S.W."/>
            <person name="Hawkins T."/>
            <person name="Branscomb E."/>
            <person name="Predki P."/>
            <person name="Richardson P."/>
            <person name="Wenning S."/>
            <person name="Slezak T."/>
            <person name="Doggett N."/>
            <person name="Cheng J.F."/>
            <person name="Olsen A."/>
            <person name="Lucas S."/>
            <person name="Elkin C."/>
            <person name="Uberbacher E."/>
            <person name="Frazier M."/>
            <person name="Gibbs R.A."/>
            <person name="Muzny D.M."/>
            <person name="Scherer S.E."/>
            <person name="Bouck J.B."/>
            <person name="Sodergren E.J."/>
            <person name="Worley K.C."/>
            <person name="Rives C.M."/>
            <person name="Gorrell J.H."/>
            <person name="Metzker M.L."/>
            <person name="Naylor S.L."/>
            <person name="Kucherlapati R.S."/>
            <person name="Nelson D.L."/>
            <person name="Weinstock G.M."/>
            <person name="Sakaki Y."/>
            <person name="Fujiyama A."/>
            <person name="Hattori M."/>
            <person name="Yada T."/>
            <person name="Toyoda A."/>
            <person name="Itoh T."/>
            <person name="Kawagoe C."/>
            <person name="Watanabe H."/>
            <person name="Totoki Y."/>
            <person name="Taylor T."/>
            <person name="Weissenbach J."/>
            <person name="Heilig R."/>
            <person name="Saurin W."/>
            <person name="Artiguenave F."/>
            <person name="Brottier P."/>
            <person name="Bruls T."/>
            <person name="Pelletier E."/>
            <person name="Robert C."/>
            <person name="Wincker P."/>
            <person name="Smith D.R."/>
            <person name="Doucette-Stamm L."/>
            <person name="Rubenfield M."/>
            <person name="Weinstock K."/>
            <person name="Lee H.M."/>
            <person name="Dubois J."/>
            <person name="Rosenthal A."/>
            <person name="Platzer M."/>
            <person name="Nyakatura G."/>
            <person name="Taudien S."/>
            <person name="Rump A."/>
            <person name="Yang H."/>
            <person name="Yu J."/>
            <person name="Wang J."/>
            <person name="Huang G."/>
            <person name="Gu J."/>
            <person name="Hood L."/>
            <person name="Rowen L."/>
            <person name="Madan A."/>
            <person name="Qin S."/>
            <person name="Davis R.W."/>
            <person name="Federspiel N.A."/>
            <person name="Abola A.P."/>
            <person name="Proctor M.J."/>
            <person name="Myers R.M."/>
            <person name="Schmutz J."/>
            <person name="Dickson M."/>
            <person name="Grimwood J."/>
            <person name="Cox D.R."/>
            <person name="Olson M.V."/>
            <person name="Kaul R."/>
            <person name="Raymond C."/>
            <person name="Shimizu N."/>
            <person name="Kawasaki K."/>
            <person name="Minoshima S."/>
            <person name="Evans G.A."/>
            <person name="Athanasiou M."/>
            <person name="Schultz R."/>
            <person name="Roe B.A."/>
            <person name="Chen F."/>
            <person name="Pan H."/>
            <person name="Ramser J."/>
            <person name="Lehrach H."/>
            <person name="Reinhardt R."/>
            <person name="McCombie W.R."/>
            <person name="de la Bastide M."/>
            <person name="Dedhia N."/>
            <person name="Blocker H."/>
            <person name="Hornischer K."/>
            <person name="Nordsiek G."/>
            <person name="Agarwala R."/>
            <person name="Aravind L."/>
            <person name="Bailey J.A."/>
            <person name="Bateman A."/>
            <person name="Batzoglou S."/>
            <person name="Birney E."/>
            <person name="Bork P."/>
            <person name="Brown D.G."/>
            <person name="Burge C.B."/>
            <person name="Cerutti L."/>
            <person name="Chen H.C."/>
            <person name="Church D."/>
            <person name="Clamp M."/>
            <person name="Copley R.R."/>
            <person name="Doerks T."/>
            <person name="Eddy S.R."/>
            <person name="Eichler E.E."/>
            <person name="Furey T.S."/>
            <person name="Galagan J."/>
            <person name="Gilbert J.G."/>
            <person name="Harmon C."/>
            <person name="Hayashizaki Y."/>
            <person name="Haussler D."/>
            <person name="Hermjakob H."/>
            <person name="Hokamp K."/>
            <person name="Jang W."/>
            <person name="Johnson L.S."/>
            <person name="Jones T.A."/>
            <person name="Kasif S."/>
            <person name="Kaspryzk A."/>
            <person name="Kennedy S."/>
            <person name="Kent W.J."/>
            <person name="Kitts P."/>
            <person name="Koonin E.V."/>
            <person name="Korf I."/>
            <person name="Kulp D."/>
            <person name="Lancet D."/>
            <person name="Lowe T.M."/>
            <person name="McLysaght A."/>
            <person name="Mikkelsen T."/>
            <person name="Moran J.V."/>
            <person name="Mulder N."/>
            <person name="Pollara V.J."/>
            <person name="Ponting C.P."/>
            <person name="Schuler G."/>
            <person name="Schultz J."/>
            <person name="Slater G."/>
            <person name="Smit A.F."/>
            <person name="Stupka E."/>
            <person name="Szustakowski J."/>
            <person name="Thierry-Mieg D."/>
            <person name="Thierry-Mieg J."/>
            <person name="Wagner L."/>
            <person name="Wallis J."/>
            <person name="Wheeler R."/>
            <person name="Williams A."/>
            <person name="Wolf Y.I."/>
            <person name="Wolfe K.H."/>
            <person name="Yang S.P."/>
            <person name="Yeh R.F."/>
            <person name="Collins F."/>
            <person name="Guyer M.S."/>
            <person name="Peterson J."/>
            <person name="Felsenfeld A."/>
            <person name="Wetterstrand K.A."/>
            <person name="Patrinos A."/>
            <person name="Morgan M.J."/>
            <person name="de Jong P."/>
            <person name="Catanese J.J."/>
            <person name="Osoegawa K."/>
            <person name="Shizuya H."/>
            <person name="Choi S."/>
            <person name="Chen Y.J."/>
        </authorList>
    </citation>
    <scope>NUCLEOTIDE SEQUENCE [LARGE SCALE GENOMIC DNA]</scope>
</reference>
<organism evidence="1 2">
    <name type="scientific">Homo sapiens</name>
    <name type="common">Human</name>
    <dbReference type="NCBI Taxonomy" id="9606"/>
    <lineage>
        <taxon>Eukaryota</taxon>
        <taxon>Metazoa</taxon>
        <taxon>Chordata</taxon>
        <taxon>Craniata</taxon>
        <taxon>Vertebrata</taxon>
        <taxon>Euteleostomi</taxon>
        <taxon>Mammalia</taxon>
        <taxon>Eutheria</taxon>
        <taxon>Euarchontoglires</taxon>
        <taxon>Primates</taxon>
        <taxon>Haplorrhini</taxon>
        <taxon>Catarrhini</taxon>
        <taxon>Hominidae</taxon>
        <taxon>Homo</taxon>
    </lineage>
</organism>
<dbReference type="EMBL" id="AC013394">
    <property type="status" value="NOT_ANNOTATED_CDS"/>
    <property type="molecule type" value="Genomic_DNA"/>
</dbReference>
<protein>
    <submittedName>
        <fullName evidence="1">Repulsive guidance molecule BMP co-receptor a</fullName>
    </submittedName>
</protein>
<reference evidence="1" key="4">
    <citation type="submission" date="2025-08" db="UniProtKB">
        <authorList>
            <consortium name="Ensembl"/>
        </authorList>
    </citation>
    <scope>IDENTIFICATION</scope>
</reference>
<evidence type="ECO:0000313" key="2">
    <source>
        <dbReference type="Proteomes" id="UP000005640"/>
    </source>
</evidence>